<proteinExistence type="predicted"/>
<name>A0AAD4LKB2_9AGAM</name>
<evidence type="ECO:0000313" key="1">
    <source>
        <dbReference type="EMBL" id="KAH8992382.1"/>
    </source>
</evidence>
<accession>A0AAD4LKB2</accession>
<sequence>MKCVVCSCIVHTLGLSRSSYTCTANSQRPLCGAVYLQKFLPEAVVTCAPHTHHVGRNRGSPSESLPHTTFRHFCSTVLYARSISGQPTYTLFPLGYRMSPHSQMSIIDGSSPAGCQLAPSSILRANERLMFWFLVYRSNRASSDSELCSSQIRQVWSLVVSILHPWLWETGLNGLIRRPVTKS</sequence>
<organism evidence="1 2">
    <name type="scientific">Lactarius akahatsu</name>
    <dbReference type="NCBI Taxonomy" id="416441"/>
    <lineage>
        <taxon>Eukaryota</taxon>
        <taxon>Fungi</taxon>
        <taxon>Dikarya</taxon>
        <taxon>Basidiomycota</taxon>
        <taxon>Agaricomycotina</taxon>
        <taxon>Agaricomycetes</taxon>
        <taxon>Russulales</taxon>
        <taxon>Russulaceae</taxon>
        <taxon>Lactarius</taxon>
    </lineage>
</organism>
<dbReference type="EMBL" id="JAKELL010000022">
    <property type="protein sequence ID" value="KAH8992382.1"/>
    <property type="molecule type" value="Genomic_DNA"/>
</dbReference>
<dbReference type="Proteomes" id="UP001201163">
    <property type="component" value="Unassembled WGS sequence"/>
</dbReference>
<comment type="caution">
    <text evidence="1">The sequence shown here is derived from an EMBL/GenBank/DDBJ whole genome shotgun (WGS) entry which is preliminary data.</text>
</comment>
<keyword evidence="2" id="KW-1185">Reference proteome</keyword>
<evidence type="ECO:0000313" key="2">
    <source>
        <dbReference type="Proteomes" id="UP001201163"/>
    </source>
</evidence>
<gene>
    <name evidence="1" type="ORF">EDB92DRAFT_1857602</name>
</gene>
<protein>
    <submittedName>
        <fullName evidence="1">Uncharacterized protein</fullName>
    </submittedName>
</protein>
<dbReference type="AlphaFoldDB" id="A0AAD4LKB2"/>
<reference evidence="1" key="1">
    <citation type="submission" date="2022-01" db="EMBL/GenBank/DDBJ databases">
        <title>Comparative genomics reveals a dynamic genome evolution in the ectomycorrhizal milk-cap (Lactarius) mushrooms.</title>
        <authorList>
            <consortium name="DOE Joint Genome Institute"/>
            <person name="Lebreton A."/>
            <person name="Tang N."/>
            <person name="Kuo A."/>
            <person name="LaButti K."/>
            <person name="Drula E."/>
            <person name="Barry K."/>
            <person name="Clum A."/>
            <person name="Lipzen A."/>
            <person name="Mousain D."/>
            <person name="Ng V."/>
            <person name="Wang R."/>
            <person name="Wang X."/>
            <person name="Dai Y."/>
            <person name="Henrissat B."/>
            <person name="Grigoriev I.V."/>
            <person name="Guerin-Laguette A."/>
            <person name="Yu F."/>
            <person name="Martin F.M."/>
        </authorList>
    </citation>
    <scope>NUCLEOTIDE SEQUENCE</scope>
    <source>
        <strain evidence="1">QP</strain>
    </source>
</reference>